<dbReference type="EMBL" id="LPJR01000028">
    <property type="protein sequence ID" value="KWF30241.1"/>
    <property type="molecule type" value="Genomic_DNA"/>
</dbReference>
<evidence type="ECO:0000313" key="2">
    <source>
        <dbReference type="Proteomes" id="UP000062912"/>
    </source>
</evidence>
<dbReference type="OrthoDB" id="6002717at2"/>
<protein>
    <submittedName>
        <fullName evidence="1">Uncharacterized protein</fullName>
    </submittedName>
</protein>
<dbReference type="RefSeq" id="WP_060241359.1">
    <property type="nucleotide sequence ID" value="NZ_LPJR01000028.1"/>
</dbReference>
<organism evidence="1 2">
    <name type="scientific">Burkholderia pseudomultivorans</name>
    <dbReference type="NCBI Taxonomy" id="1207504"/>
    <lineage>
        <taxon>Bacteria</taxon>
        <taxon>Pseudomonadati</taxon>
        <taxon>Pseudomonadota</taxon>
        <taxon>Betaproteobacteria</taxon>
        <taxon>Burkholderiales</taxon>
        <taxon>Burkholderiaceae</taxon>
        <taxon>Burkholderia</taxon>
        <taxon>Burkholderia cepacia complex</taxon>
    </lineage>
</organism>
<name>A0A132EHD5_9BURK</name>
<proteinExistence type="predicted"/>
<sequence>MNEIIRRLQTTRSIPADCLAAIDISTSPGRHAAFDVLARNVALSFLDSRFTLPVGFDLMQQLVRLSNFDLSSYTWDIFEAFACGAYRTDFYPVDLDPAVQHTIPRLRKILDLRCGSLLARHIRLADANAQ</sequence>
<comment type="caution">
    <text evidence="1">The sequence shown here is derived from an EMBL/GenBank/DDBJ whole genome shotgun (WGS) entry which is preliminary data.</text>
</comment>
<accession>A0A132EHD5</accession>
<dbReference type="Proteomes" id="UP000062912">
    <property type="component" value="Unassembled WGS sequence"/>
</dbReference>
<evidence type="ECO:0000313" key="1">
    <source>
        <dbReference type="EMBL" id="KWF30241.1"/>
    </source>
</evidence>
<gene>
    <name evidence="1" type="ORF">WT56_14250</name>
</gene>
<reference evidence="1 2" key="1">
    <citation type="submission" date="2015-11" db="EMBL/GenBank/DDBJ databases">
        <title>Expanding the genomic diversity of Burkholderia species for the development of highly accurate diagnostics.</title>
        <authorList>
            <person name="Sahl J."/>
            <person name="Keim P."/>
            <person name="Wagner D."/>
        </authorList>
    </citation>
    <scope>NUCLEOTIDE SEQUENCE [LARGE SCALE GENOMIC DNA]</scope>
    <source>
        <strain evidence="1 2">MSMB368WGS</strain>
    </source>
</reference>
<dbReference type="AlphaFoldDB" id="A0A132EHD5"/>